<dbReference type="InterPro" id="IPR006283">
    <property type="entry name" value="ThiL-like"/>
</dbReference>
<dbReference type="PIRSF" id="PIRSF005303">
    <property type="entry name" value="Thiam_monoph_kin"/>
    <property type="match status" value="1"/>
</dbReference>
<feature type="binding site" evidence="2">
    <location>
        <position position="49"/>
    </location>
    <ligand>
        <name>Mg(2+)</name>
        <dbReference type="ChEBI" id="CHEBI:18420"/>
        <label>1</label>
    </ligand>
</feature>
<comment type="caution">
    <text evidence="2">Lacks conserved residue(s) required for the propagation of feature annotation.</text>
</comment>
<feature type="binding site" evidence="2">
    <location>
        <position position="153"/>
    </location>
    <ligand>
        <name>ATP</name>
        <dbReference type="ChEBI" id="CHEBI:30616"/>
    </ligand>
</feature>
<evidence type="ECO:0000259" key="3">
    <source>
        <dbReference type="Pfam" id="PF00586"/>
    </source>
</evidence>
<comment type="similarity">
    <text evidence="2">Belongs to the thiamine-monophosphate kinase family.</text>
</comment>
<dbReference type="InterPro" id="IPR016188">
    <property type="entry name" value="PurM-like_N"/>
</dbReference>
<keyword evidence="2 5" id="KW-0418">Kinase</keyword>
<dbReference type="SUPFAM" id="SSF55326">
    <property type="entry name" value="PurM N-terminal domain-like"/>
    <property type="match status" value="1"/>
</dbReference>
<accession>A0ABT8TAP5</accession>
<keyword evidence="2 5" id="KW-0808">Transferase</keyword>
<feature type="binding site" evidence="2">
    <location>
        <position position="220"/>
    </location>
    <ligand>
        <name>ATP</name>
        <dbReference type="ChEBI" id="CHEBI:30616"/>
    </ligand>
</feature>
<dbReference type="Gene3D" id="3.90.650.10">
    <property type="entry name" value="PurM-like C-terminal domain"/>
    <property type="match status" value="1"/>
</dbReference>
<proteinExistence type="inferred from homology"/>
<comment type="catalytic activity">
    <reaction evidence="2">
        <text>thiamine phosphate + ATP = thiamine diphosphate + ADP</text>
        <dbReference type="Rhea" id="RHEA:15913"/>
        <dbReference type="ChEBI" id="CHEBI:30616"/>
        <dbReference type="ChEBI" id="CHEBI:37575"/>
        <dbReference type="ChEBI" id="CHEBI:58937"/>
        <dbReference type="ChEBI" id="CHEBI:456216"/>
        <dbReference type="EC" id="2.7.4.16"/>
    </reaction>
</comment>
<keyword evidence="2" id="KW-0460">Magnesium</keyword>
<keyword evidence="2" id="KW-0067">ATP-binding</keyword>
<feature type="binding site" evidence="2">
    <location>
        <position position="221"/>
    </location>
    <ligand>
        <name>Mg(2+)</name>
        <dbReference type="ChEBI" id="CHEBI:18420"/>
        <label>5</label>
    </ligand>
</feature>
<dbReference type="InterPro" id="IPR010918">
    <property type="entry name" value="PurM-like_C_dom"/>
</dbReference>
<feature type="binding site" evidence="2">
    <location>
        <position position="32"/>
    </location>
    <ligand>
        <name>Mg(2+)</name>
        <dbReference type="ChEBI" id="CHEBI:18420"/>
        <label>4</label>
    </ligand>
</feature>
<evidence type="ECO:0000313" key="6">
    <source>
        <dbReference type="Proteomes" id="UP001168380"/>
    </source>
</evidence>
<feature type="binding site" evidence="2">
    <location>
        <position position="129"/>
    </location>
    <ligand>
        <name>Mg(2+)</name>
        <dbReference type="ChEBI" id="CHEBI:18420"/>
        <label>1</label>
    </ligand>
</feature>
<dbReference type="GO" id="GO:0009030">
    <property type="term" value="F:thiamine-phosphate kinase activity"/>
    <property type="evidence" value="ECO:0007669"/>
    <property type="project" value="UniProtKB-EC"/>
</dbReference>
<feature type="domain" description="PurM-like N-terminal" evidence="3">
    <location>
        <begin position="30"/>
        <end position="145"/>
    </location>
</feature>
<organism evidence="5 6">
    <name type="scientific">Gilvimarinus algae</name>
    <dbReference type="NCBI Taxonomy" id="3058037"/>
    <lineage>
        <taxon>Bacteria</taxon>
        <taxon>Pseudomonadati</taxon>
        <taxon>Pseudomonadota</taxon>
        <taxon>Gammaproteobacteria</taxon>
        <taxon>Cellvibrionales</taxon>
        <taxon>Cellvibrionaceae</taxon>
        <taxon>Gilvimarinus</taxon>
    </lineage>
</organism>
<sequence length="327" mass="34786">MAAGEFELIDHYFKPAPDELAPDSVVLGIGDDGAIVQPDPAQQLVVAADTLVADVHFPADADPELVGERSLRVNLSDLAAMGATPAWFTLSLTLPPQWPEEARRRWVAGFSRGLKACARAYDCSLIGGDTTSGPLTVAIQMLGQVPPGKALRRDGAAVDDFVLVTHRLGDGAAALAALKGEVSFAPEHASYLQQRFYRPEPRLLEGIVLREIASSAQDISDGLLADLGHLCAASDLAAEIDVAQLPLSRALEALPCEQAYHWALTGGDDYELVFTVAPDKMPLLAMAQASGEIDASVIGRIVTGAGVHCELDGKPYRLARAGYRHFE</sequence>
<protein>
    <recommendedName>
        <fullName evidence="2">Thiamine-monophosphate kinase</fullName>
        <shortName evidence="2">TMP kinase</shortName>
        <shortName evidence="2">Thiamine-phosphate kinase</shortName>
        <ecNumber evidence="2">2.7.4.16</ecNumber>
    </recommendedName>
</protein>
<dbReference type="Pfam" id="PF02769">
    <property type="entry name" value="AIRS_C"/>
    <property type="match status" value="1"/>
</dbReference>
<dbReference type="CDD" id="cd02194">
    <property type="entry name" value="ThiL"/>
    <property type="match status" value="1"/>
</dbReference>
<dbReference type="InterPro" id="IPR036676">
    <property type="entry name" value="PurM-like_C_sf"/>
</dbReference>
<dbReference type="HAMAP" id="MF_02128">
    <property type="entry name" value="TMP_kinase"/>
    <property type="match status" value="1"/>
</dbReference>
<reference evidence="5" key="1">
    <citation type="submission" date="2023-07" db="EMBL/GenBank/DDBJ databases">
        <title>Gilvimarinus algae sp. nov., isolated from the surface of Kelp.</title>
        <authorList>
            <person name="Sun Y.Y."/>
            <person name="Gong Y."/>
            <person name="Du Z.J."/>
        </authorList>
    </citation>
    <scope>NUCLEOTIDE SEQUENCE</scope>
    <source>
        <strain evidence="5">SDUM040014</strain>
    </source>
</reference>
<feature type="binding site" evidence="2">
    <location>
        <position position="323"/>
    </location>
    <ligand>
        <name>substrate</name>
    </ligand>
</feature>
<comment type="pathway">
    <text evidence="2">Cofactor biosynthesis; thiamine diphosphate biosynthesis; thiamine diphosphate from thiamine phosphate: step 1/1.</text>
</comment>
<name>A0ABT8TAP5_9GAMM</name>
<gene>
    <name evidence="2 5" type="primary">thiL</name>
    <name evidence="5" type="ORF">QWI16_03295</name>
</gene>
<dbReference type="Pfam" id="PF00586">
    <property type="entry name" value="AIRS"/>
    <property type="match status" value="1"/>
</dbReference>
<feature type="binding site" evidence="2">
    <location>
        <position position="77"/>
    </location>
    <ligand>
        <name>Mg(2+)</name>
        <dbReference type="ChEBI" id="CHEBI:18420"/>
        <label>2</label>
    </ligand>
</feature>
<dbReference type="InterPro" id="IPR036921">
    <property type="entry name" value="PurM-like_N_sf"/>
</dbReference>
<feature type="binding site" evidence="2">
    <location>
        <position position="218"/>
    </location>
    <ligand>
        <name>Mg(2+)</name>
        <dbReference type="ChEBI" id="CHEBI:18420"/>
        <label>3</label>
    </ligand>
</feature>
<evidence type="ECO:0000259" key="4">
    <source>
        <dbReference type="Pfam" id="PF02769"/>
    </source>
</evidence>
<keyword evidence="1 2" id="KW-0784">Thiamine biosynthesis</keyword>
<dbReference type="PANTHER" id="PTHR30270">
    <property type="entry name" value="THIAMINE-MONOPHOSPHATE KINASE"/>
    <property type="match status" value="1"/>
</dbReference>
<feature type="binding site" evidence="2">
    <location>
        <begin position="128"/>
        <end position="129"/>
    </location>
    <ligand>
        <name>ATP</name>
        <dbReference type="ChEBI" id="CHEBI:30616"/>
    </ligand>
</feature>
<dbReference type="NCBIfam" id="TIGR01379">
    <property type="entry name" value="thiL"/>
    <property type="match status" value="1"/>
</dbReference>
<dbReference type="PANTHER" id="PTHR30270:SF0">
    <property type="entry name" value="THIAMINE-MONOPHOSPHATE KINASE"/>
    <property type="match status" value="1"/>
</dbReference>
<feature type="binding site" evidence="2">
    <location>
        <position position="49"/>
    </location>
    <ligand>
        <name>Mg(2+)</name>
        <dbReference type="ChEBI" id="CHEBI:18420"/>
        <label>2</label>
    </ligand>
</feature>
<feature type="binding site" evidence="2">
    <location>
        <position position="56"/>
    </location>
    <ligand>
        <name>substrate</name>
    </ligand>
</feature>
<evidence type="ECO:0000256" key="1">
    <source>
        <dbReference type="ARBA" id="ARBA00022977"/>
    </source>
</evidence>
<evidence type="ECO:0000313" key="5">
    <source>
        <dbReference type="EMBL" id="MDO3381182.1"/>
    </source>
</evidence>
<dbReference type="Gene3D" id="3.30.1330.10">
    <property type="entry name" value="PurM-like, N-terminal domain"/>
    <property type="match status" value="1"/>
</dbReference>
<evidence type="ECO:0000256" key="2">
    <source>
        <dbReference type="HAMAP-Rule" id="MF_02128"/>
    </source>
</evidence>
<dbReference type="EC" id="2.7.4.16" evidence="2"/>
<comment type="miscellaneous">
    <text evidence="2">Reaction mechanism of ThiL seems to utilize a direct, inline transfer of the gamma-phosphate of ATP to TMP rather than a phosphorylated enzyme intermediate.</text>
</comment>
<dbReference type="Proteomes" id="UP001168380">
    <property type="component" value="Unassembled WGS sequence"/>
</dbReference>
<feature type="binding site" evidence="2">
    <location>
        <position position="268"/>
    </location>
    <ligand>
        <name>substrate</name>
    </ligand>
</feature>
<dbReference type="SUPFAM" id="SSF56042">
    <property type="entry name" value="PurM C-terminal domain-like"/>
    <property type="match status" value="1"/>
</dbReference>
<keyword evidence="2" id="KW-0479">Metal-binding</keyword>
<keyword evidence="6" id="KW-1185">Reference proteome</keyword>
<feature type="domain" description="PurM-like C-terminal" evidence="4">
    <location>
        <begin position="159"/>
        <end position="307"/>
    </location>
</feature>
<keyword evidence="2" id="KW-0547">Nucleotide-binding</keyword>
<comment type="caution">
    <text evidence="5">The sequence shown here is derived from an EMBL/GenBank/DDBJ whole genome shotgun (WGS) entry which is preliminary data.</text>
</comment>
<comment type="function">
    <text evidence="2">Catalyzes the ATP-dependent phosphorylation of thiamine-monophosphate (TMP) to form thiamine-pyrophosphate (TPP), the active form of vitamin B1.</text>
</comment>
<dbReference type="EMBL" id="JAULRT010000032">
    <property type="protein sequence ID" value="MDO3381182.1"/>
    <property type="molecule type" value="Genomic_DNA"/>
</dbReference>
<feature type="binding site" evidence="2">
    <location>
        <position position="32"/>
    </location>
    <ligand>
        <name>Mg(2+)</name>
        <dbReference type="ChEBI" id="CHEBI:18420"/>
        <label>3</label>
    </ligand>
</feature>
<dbReference type="RefSeq" id="WP_302711307.1">
    <property type="nucleotide sequence ID" value="NZ_JAULRT010000032.1"/>
</dbReference>
<feature type="binding site" evidence="2">
    <location>
        <position position="77"/>
    </location>
    <ligand>
        <name>Mg(2+)</name>
        <dbReference type="ChEBI" id="CHEBI:18420"/>
        <label>3</label>
    </ligand>
</feature>
<feature type="binding site" evidence="2">
    <location>
        <position position="77"/>
    </location>
    <ligand>
        <name>Mg(2+)</name>
        <dbReference type="ChEBI" id="CHEBI:18420"/>
        <label>4</label>
    </ligand>
</feature>